<evidence type="ECO:0000313" key="4">
    <source>
        <dbReference type="EMBL" id="MEK7950342.1"/>
    </source>
</evidence>
<name>A0ABU9ATF6_9BACT</name>
<feature type="chain" id="PRO_5047457013" evidence="3">
    <location>
        <begin position="19"/>
        <end position="197"/>
    </location>
</feature>
<evidence type="ECO:0000313" key="5">
    <source>
        <dbReference type="Proteomes" id="UP001371305"/>
    </source>
</evidence>
<dbReference type="PANTHER" id="PTHR35089:SF1">
    <property type="entry name" value="CHAPERONE PROTEIN SKP"/>
    <property type="match status" value="1"/>
</dbReference>
<dbReference type="Pfam" id="PF03938">
    <property type="entry name" value="OmpH"/>
    <property type="match status" value="1"/>
</dbReference>
<sequence length="197" mass="22249">MIKSALLALLVLVAPAFAEERPLKIATVDMQQIFKSYHRTEAAQKDYNVEIARIQKQDGERLSGIRDIGAQLEKLVKQLDDPTVAESKKVELQRQATDRKQEGLALERERRDFIERQRTQVNERMVQVMKGLLAEIRKQLDEISRAEDYDYVFDSSGVSASQVPFVLSSRESGDLTEMVLTKLNAGAAKEEAEPASK</sequence>
<dbReference type="RefSeq" id="WP_341403836.1">
    <property type="nucleotide sequence ID" value="NZ_JBBUKT010000002.1"/>
</dbReference>
<evidence type="ECO:0000256" key="1">
    <source>
        <dbReference type="ARBA" id="ARBA00009091"/>
    </source>
</evidence>
<keyword evidence="2 3" id="KW-0732">Signal</keyword>
<dbReference type="SUPFAM" id="SSF111384">
    <property type="entry name" value="OmpH-like"/>
    <property type="match status" value="1"/>
</dbReference>
<evidence type="ECO:0000256" key="2">
    <source>
        <dbReference type="ARBA" id="ARBA00022729"/>
    </source>
</evidence>
<dbReference type="Gene3D" id="3.30.910.20">
    <property type="entry name" value="Skp domain"/>
    <property type="match status" value="1"/>
</dbReference>
<accession>A0ABU9ATF6</accession>
<keyword evidence="5" id="KW-1185">Reference proteome</keyword>
<dbReference type="PANTHER" id="PTHR35089">
    <property type="entry name" value="CHAPERONE PROTEIN SKP"/>
    <property type="match status" value="1"/>
</dbReference>
<organism evidence="4 5">
    <name type="scientific">Luteolibacter soli</name>
    <dbReference type="NCBI Taxonomy" id="3135280"/>
    <lineage>
        <taxon>Bacteria</taxon>
        <taxon>Pseudomonadati</taxon>
        <taxon>Verrucomicrobiota</taxon>
        <taxon>Verrucomicrobiia</taxon>
        <taxon>Verrucomicrobiales</taxon>
        <taxon>Verrucomicrobiaceae</taxon>
        <taxon>Luteolibacter</taxon>
    </lineage>
</organism>
<proteinExistence type="inferred from homology"/>
<dbReference type="EMBL" id="JBBUKT010000002">
    <property type="protein sequence ID" value="MEK7950342.1"/>
    <property type="molecule type" value="Genomic_DNA"/>
</dbReference>
<dbReference type="SMART" id="SM00935">
    <property type="entry name" value="OmpH"/>
    <property type="match status" value="1"/>
</dbReference>
<feature type="signal peptide" evidence="3">
    <location>
        <begin position="1"/>
        <end position="18"/>
    </location>
</feature>
<dbReference type="InterPro" id="IPR005632">
    <property type="entry name" value="Chaperone_Skp"/>
</dbReference>
<comment type="similarity">
    <text evidence="1">Belongs to the Skp family.</text>
</comment>
<reference evidence="4 5" key="1">
    <citation type="submission" date="2024-04" db="EMBL/GenBank/DDBJ databases">
        <title>Luteolibacter sp. isolated from soil.</title>
        <authorList>
            <person name="An J."/>
        </authorList>
    </citation>
    <scope>NUCLEOTIDE SEQUENCE [LARGE SCALE GENOMIC DNA]</scope>
    <source>
        <strain evidence="4 5">Y139</strain>
    </source>
</reference>
<dbReference type="Proteomes" id="UP001371305">
    <property type="component" value="Unassembled WGS sequence"/>
</dbReference>
<dbReference type="InterPro" id="IPR024930">
    <property type="entry name" value="Skp_dom_sf"/>
</dbReference>
<comment type="caution">
    <text evidence="4">The sequence shown here is derived from an EMBL/GenBank/DDBJ whole genome shotgun (WGS) entry which is preliminary data.</text>
</comment>
<evidence type="ECO:0000256" key="3">
    <source>
        <dbReference type="SAM" id="SignalP"/>
    </source>
</evidence>
<gene>
    <name evidence="4" type="ORF">WKV53_07540</name>
</gene>
<protein>
    <submittedName>
        <fullName evidence="4">OmpH family outer membrane protein</fullName>
    </submittedName>
</protein>